<dbReference type="EMBL" id="GCHU01022474">
    <property type="protein sequence ID" value="JAG85797.1"/>
    <property type="molecule type" value="Transcribed_RNA"/>
</dbReference>
<dbReference type="SUPFAM" id="SSF51735">
    <property type="entry name" value="NAD(P)-binding Rossmann-fold domains"/>
    <property type="match status" value="1"/>
</dbReference>
<name>A0A0C9S1T7_9CONI</name>
<dbReference type="PRINTS" id="PR00081">
    <property type="entry name" value="GDHRDH"/>
</dbReference>
<evidence type="ECO:0000313" key="1">
    <source>
        <dbReference type="EMBL" id="JAG85797.1"/>
    </source>
</evidence>
<dbReference type="PANTHER" id="PTHR44375">
    <property type="entry name" value="BETA-KETOACYL-ACP REDUCTASE-LIKE PROTEIN-RELATED"/>
    <property type="match status" value="1"/>
</dbReference>
<reference evidence="1" key="1">
    <citation type="submission" date="2015-02" db="EMBL/GenBank/DDBJ databases">
        <title>A transcriptome of Wollemia nobilis - a relic of Gondwana.</title>
        <authorList>
            <person name="Chia J.Y."/>
            <person name="Leong Y.S."/>
            <person name="Abdul Karim S."/>
            <person name="Wan Azmi N."/>
            <person name="Hercus R."/>
            <person name="Croft L."/>
        </authorList>
    </citation>
    <scope>NUCLEOTIDE SEQUENCE</scope>
    <source>
        <strain evidence="1">MaeBrown</strain>
        <tissue evidence="1">Leaf</tissue>
    </source>
</reference>
<dbReference type="InterPro" id="IPR036291">
    <property type="entry name" value="NAD(P)-bd_dom_sf"/>
</dbReference>
<accession>A0A0C9S1T7</accession>
<dbReference type="Gene3D" id="3.40.50.720">
    <property type="entry name" value="NAD(P)-binding Rossmann-like Domain"/>
    <property type="match status" value="1"/>
</dbReference>
<dbReference type="PANTHER" id="PTHR44375:SF6">
    <property type="entry name" value="F28J7.36 PROTEIN"/>
    <property type="match status" value="1"/>
</dbReference>
<dbReference type="CDD" id="cd05233">
    <property type="entry name" value="SDR_c"/>
    <property type="match status" value="1"/>
</dbReference>
<dbReference type="AlphaFoldDB" id="A0A0C9S1T7"/>
<dbReference type="Pfam" id="PF13561">
    <property type="entry name" value="adh_short_C2"/>
    <property type="match status" value="1"/>
</dbReference>
<proteinExistence type="predicted"/>
<organism evidence="1">
    <name type="scientific">Wollemia nobilis</name>
    <dbReference type="NCBI Taxonomy" id="56998"/>
    <lineage>
        <taxon>Eukaryota</taxon>
        <taxon>Viridiplantae</taxon>
        <taxon>Streptophyta</taxon>
        <taxon>Embryophyta</taxon>
        <taxon>Tracheophyta</taxon>
        <taxon>Spermatophyta</taxon>
        <taxon>Pinopsida</taxon>
        <taxon>Pinidae</taxon>
        <taxon>Conifers II</taxon>
        <taxon>Araucariales</taxon>
        <taxon>Araucariaceae</taxon>
        <taxon>Wollemia</taxon>
    </lineage>
</organism>
<sequence length="282" mass="30659">MSSKLRGKNVLITSNGDEVSFNLARNLARSGCRLVLVGNASKLCIFAERLMNCVKDGSGSTGEEKEENIGVVDLDLNDLKGNNSSEAVVDEAINRAWGILGHINALVNCYTYEGTVTPSLDVTEDELDKIIRINLKGTWLVCKAVAKLMRDYAIGGSFILLTTVIGTERGLYPGAAAYGACLAGVNHLARALAMELGKYQIRVNAVARGLHNSDGFLKTFSEDKVEQSVKDIVPLQRWLDTKNDLSAIVLYLVSDDSSFMTGTVIFVDGGQSIVRPRMRSYM</sequence>
<protein>
    <submittedName>
        <fullName evidence="1">TSA: Wollemia nobilis Ref_Wollemi_Transcript_22637_1458 transcribed RNA sequence</fullName>
    </submittedName>
</protein>
<dbReference type="InterPro" id="IPR002347">
    <property type="entry name" value="SDR_fam"/>
</dbReference>